<accession>A0A1B6DA30</accession>
<feature type="non-terminal residue" evidence="1">
    <location>
        <position position="1"/>
    </location>
</feature>
<protein>
    <submittedName>
        <fullName evidence="1">Uncharacterized protein</fullName>
    </submittedName>
</protein>
<evidence type="ECO:0000313" key="1">
    <source>
        <dbReference type="EMBL" id="JAS22548.1"/>
    </source>
</evidence>
<proteinExistence type="predicted"/>
<dbReference type="AlphaFoldDB" id="A0A1B6DA30"/>
<organism evidence="1">
    <name type="scientific">Clastoptera arizonana</name>
    <name type="common">Arizona spittle bug</name>
    <dbReference type="NCBI Taxonomy" id="38151"/>
    <lineage>
        <taxon>Eukaryota</taxon>
        <taxon>Metazoa</taxon>
        <taxon>Ecdysozoa</taxon>
        <taxon>Arthropoda</taxon>
        <taxon>Hexapoda</taxon>
        <taxon>Insecta</taxon>
        <taxon>Pterygota</taxon>
        <taxon>Neoptera</taxon>
        <taxon>Paraneoptera</taxon>
        <taxon>Hemiptera</taxon>
        <taxon>Auchenorrhyncha</taxon>
        <taxon>Cercopoidea</taxon>
        <taxon>Clastopteridae</taxon>
        <taxon>Clastoptera</taxon>
    </lineage>
</organism>
<name>A0A1B6DA30_9HEMI</name>
<gene>
    <name evidence="1" type="ORF">g.13313</name>
</gene>
<sequence>ILMPKSPYNLEDLKQKSPYNSEILMPKSPYNLEDLKQKSPYNSEILMPKSPCNSDLKLPISSYSEAMSNFNPRLIHSEDLTWNKQDENNQRPFSLSSSLHNNDGEITAPNKLTSKMLIMPGLIKPIPYTNEVTFSLKELEINNQPKKLKNLKVVDVGTKKLHLMEIEGKIMVSTKEIVEVFTLMPHHVVMKIFEVNKIDIQCIDIFRRQNQNLFKEIEKSDLNSIVYKPGVKFLRLNVMPLKKVPDFLSGISVNFPAAIENINKVIEELEDEGYVLE</sequence>
<dbReference type="EMBL" id="GEDC01014750">
    <property type="protein sequence ID" value="JAS22548.1"/>
    <property type="molecule type" value="Transcribed_RNA"/>
</dbReference>
<reference evidence="1" key="1">
    <citation type="submission" date="2015-12" db="EMBL/GenBank/DDBJ databases">
        <title>De novo transcriptome assembly of four potential Pierce s Disease insect vectors from Arizona vineyards.</title>
        <authorList>
            <person name="Tassone E.E."/>
        </authorList>
    </citation>
    <scope>NUCLEOTIDE SEQUENCE</scope>
</reference>